<dbReference type="GO" id="GO:0008017">
    <property type="term" value="F:microtubule binding"/>
    <property type="evidence" value="ECO:0007669"/>
    <property type="project" value="TreeGrafter"/>
</dbReference>
<feature type="compositionally biased region" description="Basic and acidic residues" evidence="5">
    <location>
        <begin position="560"/>
        <end position="579"/>
    </location>
</feature>
<feature type="compositionally biased region" description="Low complexity" evidence="5">
    <location>
        <begin position="223"/>
        <end position="240"/>
    </location>
</feature>
<dbReference type="PANTHER" id="PTHR21584:SF10">
    <property type="entry name" value="G2 AND S PHASE-EXPRESSED PROTEIN 1"/>
    <property type="match status" value="1"/>
</dbReference>
<dbReference type="GO" id="GO:0005881">
    <property type="term" value="C:cytoplasmic microtubule"/>
    <property type="evidence" value="ECO:0007669"/>
    <property type="project" value="TreeGrafter"/>
</dbReference>
<dbReference type="RefSeq" id="XP_021114451.1">
    <property type="nucleotide sequence ID" value="XM_021258792.1"/>
</dbReference>
<dbReference type="AlphaFoldDB" id="A0AAX6T1D4"/>
<reference evidence="8 9" key="1">
    <citation type="submission" date="2025-04" db="UniProtKB">
        <authorList>
            <consortium name="RefSeq"/>
        </authorList>
    </citation>
    <scope>IDENTIFICATION</scope>
</reference>
<name>A0AAX6T1D4_HETGA</name>
<evidence type="ECO:0000256" key="2">
    <source>
        <dbReference type="ARBA" id="ARBA00022490"/>
    </source>
</evidence>
<accession>A0AAX6T1D4</accession>
<dbReference type="Proteomes" id="UP000694906">
    <property type="component" value="Unplaced"/>
</dbReference>
<evidence type="ECO:0000256" key="5">
    <source>
        <dbReference type="SAM" id="MobiDB-lite"/>
    </source>
</evidence>
<dbReference type="InterPro" id="IPR032768">
    <property type="entry name" value="GTSE1_N"/>
</dbReference>
<evidence type="ECO:0000313" key="7">
    <source>
        <dbReference type="Proteomes" id="UP000694906"/>
    </source>
</evidence>
<dbReference type="CTD" id="51512"/>
<dbReference type="RefSeq" id="XP_004845439.1">
    <property type="nucleotide sequence ID" value="XM_004845382.3"/>
</dbReference>
<feature type="compositionally biased region" description="Low complexity" evidence="5">
    <location>
        <begin position="166"/>
        <end position="187"/>
    </location>
</feature>
<evidence type="ECO:0000313" key="11">
    <source>
        <dbReference type="RefSeq" id="XP_021114451.1"/>
    </source>
</evidence>
<comment type="subcellular location">
    <subcellularLocation>
        <location evidence="1">Cytoplasm</location>
        <location evidence="1">Cytoskeleton</location>
    </subcellularLocation>
</comment>
<dbReference type="RefSeq" id="XP_021114452.1">
    <property type="nucleotide sequence ID" value="XM_021258793.1"/>
</dbReference>
<organism evidence="7 9">
    <name type="scientific">Heterocephalus glaber</name>
    <name type="common">Naked mole rat</name>
    <dbReference type="NCBI Taxonomy" id="10181"/>
    <lineage>
        <taxon>Eukaryota</taxon>
        <taxon>Metazoa</taxon>
        <taxon>Chordata</taxon>
        <taxon>Craniata</taxon>
        <taxon>Vertebrata</taxon>
        <taxon>Euteleostomi</taxon>
        <taxon>Mammalia</taxon>
        <taxon>Eutheria</taxon>
        <taxon>Euarchontoglires</taxon>
        <taxon>Glires</taxon>
        <taxon>Rodentia</taxon>
        <taxon>Hystricomorpha</taxon>
        <taxon>Bathyergidae</taxon>
        <taxon>Heterocephalus</taxon>
    </lineage>
</organism>
<keyword evidence="4" id="KW-0206">Cytoskeleton</keyword>
<evidence type="ECO:0000259" key="6">
    <source>
        <dbReference type="Pfam" id="PF15259"/>
    </source>
</evidence>
<dbReference type="KEGG" id="hgl:101722984"/>
<evidence type="ECO:0000313" key="9">
    <source>
        <dbReference type="RefSeq" id="XP_021114449.1"/>
    </source>
</evidence>
<keyword evidence="3" id="KW-0597">Phosphoprotein</keyword>
<keyword evidence="2" id="KW-0963">Cytoplasm</keyword>
<feature type="compositionally biased region" description="Polar residues" evidence="5">
    <location>
        <begin position="355"/>
        <end position="367"/>
    </location>
</feature>
<dbReference type="Pfam" id="PF15259">
    <property type="entry name" value="GTSE1_N"/>
    <property type="match status" value="1"/>
</dbReference>
<dbReference type="InterPro" id="IPR026657">
    <property type="entry name" value="DDA3/GTSE-1"/>
</dbReference>
<proteinExistence type="predicted"/>
<dbReference type="PANTHER" id="PTHR21584">
    <property type="entry name" value="DIFFERENTIAL DISPLAY AND ACTIVATED BY P53 DDA3 /G2 S PHASE EXPRESSED 1"/>
    <property type="match status" value="1"/>
</dbReference>
<evidence type="ECO:0000256" key="3">
    <source>
        <dbReference type="ARBA" id="ARBA00022553"/>
    </source>
</evidence>
<dbReference type="RefSeq" id="XP_021114450.1">
    <property type="nucleotide sequence ID" value="XM_021258791.1"/>
</dbReference>
<sequence>MDVAKKEDVLLLADEKFDFDLSLSSSSANEDDEVFFGPVGHRERCIAASLELNNQVPSQPASAGPASACAWSPLTGEKFVEVYKEAHLLALQIESQSRAQAAPAAQPEKPWSQGMERFVQESKLKMSLFEKEEETEKSPKSLKRETYYLSESPLVGTPLLLSGGQPPSAEPLLPAPALSLAPSLAPGPASPAPAGQHSSHLWPGDSRAVHPPGQAMPQKRAPSKLPAPRALAARGRLLHLASEKLKKEVPGSPSRGKLLNEKQLHGAGLPDKPRAVLDAPGLLGTGGHRGQGKRLLPVPSKVGLKKSLLKPPGCASSITGKSSSSSGSSSSTTSSVCPSPAAGKAKSRELASVPASGTQPPSSTSKSGRLGPATPHQSLPAAPERVSSKRAGRIDGALSMAPLTSPPAQPWTRESGGPRPDPRSVLSASFELNKTQSIGRRDSCLNSRMKVVPTPTRPFKIPKFSTGGSPNSMTPKFSRAQRLQSWASAGRVMVHSTPVRRSSGPASQSPPGSTRTPMSARRMSALPTPASRRLSGLPLMTPRTMPRALSSPLFVPARRLSSEPRRRSEVGTEPARDSGRGPGRGQVAPSPSGVFSPPPSVPHALCFSPEKSIPFPEGPATGPAQDEAKRKEDTHPTEVVDTAVLDRPPLRGPAQALLVDIGLDQLAISPPAARPLIALGSTPGADVPSGPVSGPLIDLTTSTPDMNRHGVSKAVPAEGQLIDLCSPLIQLSPEADKENLDSPLLKF</sequence>
<feature type="region of interest" description="Disordered" evidence="5">
    <location>
        <begin position="159"/>
        <end position="478"/>
    </location>
</feature>
<feature type="region of interest" description="Disordered" evidence="5">
    <location>
        <begin position="493"/>
        <end position="647"/>
    </location>
</feature>
<dbReference type="GeneID" id="101722984"/>
<feature type="domain" description="G2 and S phase-expressed protein 1 N-terminal" evidence="6">
    <location>
        <begin position="9"/>
        <end position="152"/>
    </location>
</feature>
<evidence type="ECO:0000256" key="4">
    <source>
        <dbReference type="ARBA" id="ARBA00023212"/>
    </source>
</evidence>
<evidence type="ECO:0000256" key="1">
    <source>
        <dbReference type="ARBA" id="ARBA00004245"/>
    </source>
</evidence>
<gene>
    <name evidence="8 9 10 11 12" type="primary">Gtse1</name>
</gene>
<feature type="compositionally biased region" description="Low complexity" evidence="5">
    <location>
        <begin position="502"/>
        <end position="513"/>
    </location>
</feature>
<feature type="compositionally biased region" description="Polar residues" evidence="5">
    <location>
        <begin position="466"/>
        <end position="478"/>
    </location>
</feature>
<dbReference type="RefSeq" id="XP_021114449.1">
    <property type="nucleotide sequence ID" value="XM_021258790.1"/>
</dbReference>
<protein>
    <submittedName>
        <fullName evidence="8 9">G2 and S phase-expressed protein 1 isoform X1</fullName>
    </submittedName>
</protein>
<keyword evidence="7" id="KW-1185">Reference proteome</keyword>
<feature type="compositionally biased region" description="Polar residues" evidence="5">
    <location>
        <begin position="426"/>
        <end position="438"/>
    </location>
</feature>
<feature type="compositionally biased region" description="Basic and acidic residues" evidence="5">
    <location>
        <begin position="626"/>
        <end position="638"/>
    </location>
</feature>
<evidence type="ECO:0000313" key="10">
    <source>
        <dbReference type="RefSeq" id="XP_021114450.1"/>
    </source>
</evidence>
<feature type="compositionally biased region" description="Low complexity" evidence="5">
    <location>
        <begin position="316"/>
        <end position="335"/>
    </location>
</feature>
<evidence type="ECO:0000313" key="12">
    <source>
        <dbReference type="RefSeq" id="XP_021114452.1"/>
    </source>
</evidence>
<evidence type="ECO:0000313" key="8">
    <source>
        <dbReference type="RefSeq" id="XP_004845439.1"/>
    </source>
</evidence>